<comment type="caution">
    <text evidence="1">The sequence shown here is derived from an EMBL/GenBank/DDBJ whole genome shotgun (WGS) entry which is preliminary data.</text>
</comment>
<sequence>MHVAFLLMQPDAMLHDSSSGITGQGRGRIGYHVLMKHTDASDTFEFETEGLVRPNPVTLSEACQQAPRIQPDLRSVLDALRYVKGYAMTCMATSILEWAQHTSDTTHSYWDEKVSNSMSATYFAVPVKVLAEQYKVPLPAAVRKRRDARKFVPTCNIDEDMKRRDEHKAQHQQFLDYTLQISRWRSRNVLQREYHDVFKADNPLLYEAFVTEQGVYTAEAVRHFMGSHKARSAVLLVGVAHQSAVEQHLCEAHGFAICAPTASQLITVAREQNPAASNVASTCAQSET</sequence>
<proteinExistence type="predicted"/>
<dbReference type="EMBL" id="JAFCMP010000525">
    <property type="protein sequence ID" value="KAG5177364.1"/>
    <property type="molecule type" value="Genomic_DNA"/>
</dbReference>
<dbReference type="AlphaFoldDB" id="A0A835YUJ3"/>
<accession>A0A835YUJ3</accession>
<name>A0A835YUJ3_9STRA</name>
<evidence type="ECO:0000313" key="2">
    <source>
        <dbReference type="Proteomes" id="UP000664859"/>
    </source>
</evidence>
<organism evidence="1 2">
    <name type="scientific">Tribonema minus</name>
    <dbReference type="NCBI Taxonomy" id="303371"/>
    <lineage>
        <taxon>Eukaryota</taxon>
        <taxon>Sar</taxon>
        <taxon>Stramenopiles</taxon>
        <taxon>Ochrophyta</taxon>
        <taxon>PX clade</taxon>
        <taxon>Xanthophyceae</taxon>
        <taxon>Tribonematales</taxon>
        <taxon>Tribonemataceae</taxon>
        <taxon>Tribonema</taxon>
    </lineage>
</organism>
<gene>
    <name evidence="1" type="ORF">JKP88DRAFT_332281</name>
</gene>
<keyword evidence="2" id="KW-1185">Reference proteome</keyword>
<protein>
    <submittedName>
        <fullName evidence="1">Uncharacterized protein</fullName>
    </submittedName>
</protein>
<reference evidence="1" key="1">
    <citation type="submission" date="2021-02" db="EMBL/GenBank/DDBJ databases">
        <title>First Annotated Genome of the Yellow-green Alga Tribonema minus.</title>
        <authorList>
            <person name="Mahan K.M."/>
        </authorList>
    </citation>
    <scope>NUCLEOTIDE SEQUENCE</scope>
    <source>
        <strain evidence="1">UTEX B ZZ1240</strain>
    </source>
</reference>
<evidence type="ECO:0000313" key="1">
    <source>
        <dbReference type="EMBL" id="KAG5177364.1"/>
    </source>
</evidence>
<dbReference type="Proteomes" id="UP000664859">
    <property type="component" value="Unassembled WGS sequence"/>
</dbReference>